<dbReference type="Pfam" id="PF12229">
    <property type="entry name" value="PG_binding_4"/>
    <property type="match status" value="1"/>
</dbReference>
<dbReference type="InterPro" id="IPR022029">
    <property type="entry name" value="YoaR-like_PG-bd"/>
</dbReference>
<gene>
    <name evidence="2" type="ORF">A3E73_00490</name>
</gene>
<dbReference type="EMBL" id="MEZN01000022">
    <property type="protein sequence ID" value="OGD56162.1"/>
    <property type="molecule type" value="Genomic_DNA"/>
</dbReference>
<accession>A0A1F5DLY6</accession>
<evidence type="ECO:0000259" key="1">
    <source>
        <dbReference type="Pfam" id="PF12229"/>
    </source>
</evidence>
<protein>
    <recommendedName>
        <fullName evidence="1">YoaR-like putative peptidoglycan binding domain-containing protein</fullName>
    </recommendedName>
</protein>
<name>A0A1F5DLY6_9BACT</name>
<organism evidence="2 3">
    <name type="scientific">Candidatus Beckwithbacteria bacterium RIFCSPHIGHO2_12_FULL_47_17</name>
    <dbReference type="NCBI Taxonomy" id="1797460"/>
    <lineage>
        <taxon>Bacteria</taxon>
        <taxon>Candidatus Beckwithiibacteriota</taxon>
    </lineage>
</organism>
<proteinExistence type="predicted"/>
<reference evidence="2 3" key="1">
    <citation type="journal article" date="2016" name="Nat. Commun.">
        <title>Thousands of microbial genomes shed light on interconnected biogeochemical processes in an aquifer system.</title>
        <authorList>
            <person name="Anantharaman K."/>
            <person name="Brown C.T."/>
            <person name="Hug L.A."/>
            <person name="Sharon I."/>
            <person name="Castelle C.J."/>
            <person name="Probst A.J."/>
            <person name="Thomas B.C."/>
            <person name="Singh A."/>
            <person name="Wilkins M.J."/>
            <person name="Karaoz U."/>
            <person name="Brodie E.L."/>
            <person name="Williams K.H."/>
            <person name="Hubbard S.S."/>
            <person name="Banfield J.F."/>
        </authorList>
    </citation>
    <scope>NUCLEOTIDE SEQUENCE [LARGE SCALE GENOMIC DNA]</scope>
</reference>
<dbReference type="Pfam" id="PF04294">
    <property type="entry name" value="VanW"/>
    <property type="match status" value="1"/>
</dbReference>
<dbReference type="InterPro" id="IPR052913">
    <property type="entry name" value="Glycopeptide_resist_protein"/>
</dbReference>
<feature type="domain" description="YoaR-like putative peptidoglycan binding" evidence="1">
    <location>
        <begin position="75"/>
        <end position="186"/>
    </location>
</feature>
<evidence type="ECO:0000313" key="2">
    <source>
        <dbReference type="EMBL" id="OGD56162.1"/>
    </source>
</evidence>
<evidence type="ECO:0000313" key="3">
    <source>
        <dbReference type="Proteomes" id="UP000176791"/>
    </source>
</evidence>
<sequence length="577" mass="63225">MRSNKALIVLSGLALAVSLLISLYHLAYHNKIYPHVFAAGREISNLSLETAEQTIFAQLPPALPEFNLTFGSQSWPLDLAGLDISYQVETTVQTAYLFGRSQGIFTDMANKWHRWWQPETLAIKFTYDEAKLTENVDAIIRTVAEPVIEPSLELQADGSIKLIPGKNGRLVDREQLTLQLLNQIGNLNFNPVELPVTLTTVTVDPNELIAAQATAEAIKNKSLKLTHEERVVIIKDQELVNLIGWGGGWNEAEIASQAARIAQQINRPAQDAIFQFGGQTVTEFKPALPGRAVSQAATIQSIVAGLEQLAGAETNEQIVALTVVETAPKITTESVNNLGIKELIGKGESTFHGSIASREHNVALTAGRLNGRLVPPGEVFSFNQAVGDISLATGYQSAYIIKDGRTILGDGGGVCQDSTTMFRAALNAGLEIIERHPHSYRVGYYEQNSPVGVDATVYSPSTDFKFKNDTPAHILIQTQVDLTKNYLKVEIYGSSDGRKAVLSNFRLWGQTPPPPDLYVDDPTLPAGQTKQIDWKAWGAKAAFDWTVERSGEIIHQKTFYSSYQPWQAVYLRGTAGI</sequence>
<dbReference type="PANTHER" id="PTHR35788">
    <property type="entry name" value="EXPORTED PROTEIN-RELATED"/>
    <property type="match status" value="1"/>
</dbReference>
<dbReference type="Proteomes" id="UP000176791">
    <property type="component" value="Unassembled WGS sequence"/>
</dbReference>
<dbReference type="AlphaFoldDB" id="A0A1F5DLY6"/>
<dbReference type="InterPro" id="IPR007391">
    <property type="entry name" value="Vancomycin_resist_VanW"/>
</dbReference>
<comment type="caution">
    <text evidence="2">The sequence shown here is derived from an EMBL/GenBank/DDBJ whole genome shotgun (WGS) entry which is preliminary data.</text>
</comment>
<dbReference type="STRING" id="1797460.A3E73_00490"/>
<dbReference type="PANTHER" id="PTHR35788:SF1">
    <property type="entry name" value="EXPORTED PROTEIN"/>
    <property type="match status" value="1"/>
</dbReference>